<dbReference type="GO" id="GO:0005737">
    <property type="term" value="C:cytoplasm"/>
    <property type="evidence" value="ECO:0007669"/>
    <property type="project" value="UniProtKB-SubCell"/>
</dbReference>
<dbReference type="InterPro" id="IPR050156">
    <property type="entry name" value="TC-AMP_synthase_SUA5"/>
</dbReference>
<name>A0A1G2HIH8_9BACT</name>
<comment type="similarity">
    <text evidence="2">Belongs to the SUA5 family.</text>
</comment>
<evidence type="ECO:0000256" key="8">
    <source>
        <dbReference type="ARBA" id="ARBA00022741"/>
    </source>
</evidence>
<evidence type="ECO:0000256" key="1">
    <source>
        <dbReference type="ARBA" id="ARBA00004496"/>
    </source>
</evidence>
<evidence type="ECO:0000313" key="14">
    <source>
        <dbReference type="Proteomes" id="UP000176770"/>
    </source>
</evidence>
<dbReference type="PANTHER" id="PTHR17490">
    <property type="entry name" value="SUA5"/>
    <property type="match status" value="1"/>
</dbReference>
<dbReference type="GO" id="GO:0003725">
    <property type="term" value="F:double-stranded RNA binding"/>
    <property type="evidence" value="ECO:0007669"/>
    <property type="project" value="InterPro"/>
</dbReference>
<gene>
    <name evidence="13" type="ORF">A3F94_00740</name>
</gene>
<comment type="catalytic activity">
    <reaction evidence="11">
        <text>L-threonine + hydrogencarbonate + ATP = L-threonylcarbamoyladenylate + diphosphate + H2O</text>
        <dbReference type="Rhea" id="RHEA:36407"/>
        <dbReference type="ChEBI" id="CHEBI:15377"/>
        <dbReference type="ChEBI" id="CHEBI:17544"/>
        <dbReference type="ChEBI" id="CHEBI:30616"/>
        <dbReference type="ChEBI" id="CHEBI:33019"/>
        <dbReference type="ChEBI" id="CHEBI:57926"/>
        <dbReference type="ChEBI" id="CHEBI:73682"/>
        <dbReference type="EC" id="2.7.7.87"/>
    </reaction>
</comment>
<evidence type="ECO:0000256" key="5">
    <source>
        <dbReference type="ARBA" id="ARBA00022679"/>
    </source>
</evidence>
<evidence type="ECO:0000313" key="13">
    <source>
        <dbReference type="EMBL" id="OGZ62302.1"/>
    </source>
</evidence>
<keyword evidence="8" id="KW-0547">Nucleotide-binding</keyword>
<evidence type="ECO:0000256" key="4">
    <source>
        <dbReference type="ARBA" id="ARBA00022490"/>
    </source>
</evidence>
<evidence type="ECO:0000256" key="3">
    <source>
        <dbReference type="ARBA" id="ARBA00012584"/>
    </source>
</evidence>
<dbReference type="EMBL" id="MHOK01000003">
    <property type="protein sequence ID" value="OGZ62302.1"/>
    <property type="molecule type" value="Genomic_DNA"/>
</dbReference>
<dbReference type="InterPro" id="IPR017945">
    <property type="entry name" value="DHBP_synth_RibB-like_a/b_dom"/>
</dbReference>
<proteinExistence type="inferred from homology"/>
<comment type="caution">
    <text evidence="13">The sequence shown here is derived from an EMBL/GenBank/DDBJ whole genome shotgun (WGS) entry which is preliminary data.</text>
</comment>
<reference evidence="13 14" key="1">
    <citation type="journal article" date="2016" name="Nat. Commun.">
        <title>Thousands of microbial genomes shed light on interconnected biogeochemical processes in an aquifer system.</title>
        <authorList>
            <person name="Anantharaman K."/>
            <person name="Brown C.T."/>
            <person name="Hug L.A."/>
            <person name="Sharon I."/>
            <person name="Castelle C.J."/>
            <person name="Probst A.J."/>
            <person name="Thomas B.C."/>
            <person name="Singh A."/>
            <person name="Wilkins M.J."/>
            <person name="Karaoz U."/>
            <person name="Brodie E.L."/>
            <person name="Williams K.H."/>
            <person name="Hubbard S.S."/>
            <person name="Banfield J.F."/>
        </authorList>
    </citation>
    <scope>NUCLEOTIDE SEQUENCE [LARGE SCALE GENOMIC DNA]</scope>
</reference>
<organism evidence="13 14">
    <name type="scientific">Candidatus Spechtbacteria bacterium RIFCSPLOWO2_12_FULL_38_22</name>
    <dbReference type="NCBI Taxonomy" id="1802165"/>
    <lineage>
        <taxon>Bacteria</taxon>
        <taxon>Candidatus Spechtiibacteriota</taxon>
    </lineage>
</organism>
<dbReference type="GO" id="GO:0006450">
    <property type="term" value="P:regulation of translational fidelity"/>
    <property type="evidence" value="ECO:0007669"/>
    <property type="project" value="TreeGrafter"/>
</dbReference>
<evidence type="ECO:0000256" key="9">
    <source>
        <dbReference type="ARBA" id="ARBA00022840"/>
    </source>
</evidence>
<evidence type="ECO:0000259" key="12">
    <source>
        <dbReference type="PROSITE" id="PS51163"/>
    </source>
</evidence>
<keyword evidence="4" id="KW-0963">Cytoplasm</keyword>
<keyword evidence="6" id="KW-0819">tRNA processing</keyword>
<dbReference type="InterPro" id="IPR006070">
    <property type="entry name" value="Sua5-like_dom"/>
</dbReference>
<dbReference type="GO" id="GO:0005524">
    <property type="term" value="F:ATP binding"/>
    <property type="evidence" value="ECO:0007669"/>
    <property type="project" value="UniProtKB-KW"/>
</dbReference>
<dbReference type="NCBIfam" id="TIGR00057">
    <property type="entry name" value="L-threonylcarbamoyladenylate synthase"/>
    <property type="match status" value="1"/>
</dbReference>
<dbReference type="Pfam" id="PF01300">
    <property type="entry name" value="Sua5_yciO_yrdC"/>
    <property type="match status" value="1"/>
</dbReference>
<protein>
    <recommendedName>
        <fullName evidence="10">L-threonylcarbamoyladenylate synthase</fullName>
        <ecNumber evidence="3">2.7.7.87</ecNumber>
    </recommendedName>
    <alternativeName>
        <fullName evidence="10">L-threonylcarbamoyladenylate synthase</fullName>
    </alternativeName>
</protein>
<keyword evidence="5" id="KW-0808">Transferase</keyword>
<accession>A0A1G2HIH8</accession>
<evidence type="ECO:0000256" key="2">
    <source>
        <dbReference type="ARBA" id="ARBA00007663"/>
    </source>
</evidence>
<sequence>MERKKVTDKNKIQLVKEAINYLERGYAIIFPTDTLYALGVDALNEDALKIFFSIKKRSAQKPVPVFVSDIQMAHTLAFINKRQEVILQKLWSGAFTVVLEKRQKVSLLLTAGTNKIGLRIPSSDFAYNLVKKFGRPITSSSANISGMSSSANLDDIVEQFKANSITPDFVIDGGTLQPSEPSTVIDITGLKPKILRINQTTLTKLQDVFDKLDF</sequence>
<dbReference type="Proteomes" id="UP000176770">
    <property type="component" value="Unassembled WGS sequence"/>
</dbReference>
<dbReference type="AlphaFoldDB" id="A0A1G2HIH8"/>
<dbReference type="EC" id="2.7.7.87" evidence="3"/>
<comment type="subcellular location">
    <subcellularLocation>
        <location evidence="1">Cytoplasm</location>
    </subcellularLocation>
</comment>
<dbReference type="GO" id="GO:0061710">
    <property type="term" value="F:L-threonylcarbamoyladenylate synthase"/>
    <property type="evidence" value="ECO:0007669"/>
    <property type="project" value="UniProtKB-EC"/>
</dbReference>
<evidence type="ECO:0000256" key="7">
    <source>
        <dbReference type="ARBA" id="ARBA00022695"/>
    </source>
</evidence>
<keyword evidence="7" id="KW-0548">Nucleotidyltransferase</keyword>
<dbReference type="Gene3D" id="3.90.870.10">
    <property type="entry name" value="DHBP synthase"/>
    <property type="match status" value="1"/>
</dbReference>
<dbReference type="GO" id="GO:0008033">
    <property type="term" value="P:tRNA processing"/>
    <property type="evidence" value="ECO:0007669"/>
    <property type="project" value="UniProtKB-KW"/>
</dbReference>
<feature type="domain" description="YrdC-like" evidence="12">
    <location>
        <begin position="12"/>
        <end position="200"/>
    </location>
</feature>
<dbReference type="PROSITE" id="PS51163">
    <property type="entry name" value="YRDC"/>
    <property type="match status" value="1"/>
</dbReference>
<dbReference type="PANTHER" id="PTHR17490:SF16">
    <property type="entry name" value="THREONYLCARBAMOYL-AMP SYNTHASE"/>
    <property type="match status" value="1"/>
</dbReference>
<evidence type="ECO:0000256" key="10">
    <source>
        <dbReference type="ARBA" id="ARBA00029774"/>
    </source>
</evidence>
<evidence type="ECO:0000256" key="11">
    <source>
        <dbReference type="ARBA" id="ARBA00048366"/>
    </source>
</evidence>
<evidence type="ECO:0000256" key="6">
    <source>
        <dbReference type="ARBA" id="ARBA00022694"/>
    </source>
</evidence>
<dbReference type="STRING" id="1802165.A3F94_00740"/>
<dbReference type="GO" id="GO:0000049">
    <property type="term" value="F:tRNA binding"/>
    <property type="evidence" value="ECO:0007669"/>
    <property type="project" value="TreeGrafter"/>
</dbReference>
<dbReference type="SUPFAM" id="SSF55821">
    <property type="entry name" value="YrdC/RibB"/>
    <property type="match status" value="1"/>
</dbReference>
<keyword evidence="9" id="KW-0067">ATP-binding</keyword>